<feature type="domain" description="PAS" evidence="7">
    <location>
        <begin position="254"/>
        <end position="324"/>
    </location>
</feature>
<dbReference type="SMART" id="SM00091">
    <property type="entry name" value="PAS"/>
    <property type="match status" value="4"/>
</dbReference>
<dbReference type="PROSITE" id="PS50112">
    <property type="entry name" value="PAS"/>
    <property type="match status" value="3"/>
</dbReference>
<evidence type="ECO:0000256" key="4">
    <source>
        <dbReference type="ARBA" id="ARBA00022679"/>
    </source>
</evidence>
<dbReference type="InterPro" id="IPR001610">
    <property type="entry name" value="PAC"/>
</dbReference>
<dbReference type="PANTHER" id="PTHR43304">
    <property type="entry name" value="PHYTOCHROME-LIKE PROTEIN CPH1"/>
    <property type="match status" value="1"/>
</dbReference>
<evidence type="ECO:0000256" key="2">
    <source>
        <dbReference type="ARBA" id="ARBA00012438"/>
    </source>
</evidence>
<dbReference type="InterPro" id="IPR000700">
    <property type="entry name" value="PAS-assoc_C"/>
</dbReference>
<evidence type="ECO:0000256" key="5">
    <source>
        <dbReference type="ARBA" id="ARBA00022777"/>
    </source>
</evidence>
<dbReference type="PROSITE" id="PS00622">
    <property type="entry name" value="HTH_LUXR_1"/>
    <property type="match status" value="1"/>
</dbReference>
<feature type="domain" description="PAC" evidence="8">
    <location>
        <begin position="327"/>
        <end position="379"/>
    </location>
</feature>
<accession>A0ABR9CXM6</accession>
<keyword evidence="3" id="KW-0597">Phosphoprotein</keyword>
<dbReference type="InterPro" id="IPR013655">
    <property type="entry name" value="PAS_fold_3"/>
</dbReference>
<dbReference type="InterPro" id="IPR000014">
    <property type="entry name" value="PAS"/>
</dbReference>
<feature type="domain" description="PAS" evidence="7">
    <location>
        <begin position="128"/>
        <end position="198"/>
    </location>
</feature>
<dbReference type="InterPro" id="IPR035965">
    <property type="entry name" value="PAS-like_dom_sf"/>
</dbReference>
<dbReference type="Gene3D" id="1.10.10.10">
    <property type="entry name" value="Winged helix-like DNA-binding domain superfamily/Winged helix DNA-binding domain"/>
    <property type="match status" value="1"/>
</dbReference>
<feature type="domain" description="PAC" evidence="8">
    <location>
        <begin position="201"/>
        <end position="253"/>
    </location>
</feature>
<comment type="catalytic activity">
    <reaction evidence="1">
        <text>ATP + protein L-histidine = ADP + protein N-phospho-L-histidine.</text>
        <dbReference type="EC" id="2.7.13.3"/>
    </reaction>
</comment>
<dbReference type="InterPro" id="IPR000792">
    <property type="entry name" value="Tscrpt_reg_LuxR_C"/>
</dbReference>
<keyword evidence="10" id="KW-1185">Reference proteome</keyword>
<feature type="domain" description="PAS" evidence="7">
    <location>
        <begin position="413"/>
        <end position="452"/>
    </location>
</feature>
<dbReference type="PROSITE" id="PS50113">
    <property type="entry name" value="PAC"/>
    <property type="match status" value="3"/>
</dbReference>
<evidence type="ECO:0000259" key="6">
    <source>
        <dbReference type="PROSITE" id="PS50043"/>
    </source>
</evidence>
<dbReference type="RefSeq" id="WP_192373846.1">
    <property type="nucleotide sequence ID" value="NZ_CAJHIV010000001.1"/>
</dbReference>
<protein>
    <recommendedName>
        <fullName evidence="2">histidine kinase</fullName>
        <ecNumber evidence="2">2.7.13.3</ecNumber>
    </recommendedName>
</protein>
<evidence type="ECO:0000313" key="9">
    <source>
        <dbReference type="EMBL" id="MBD9355480.1"/>
    </source>
</evidence>
<evidence type="ECO:0000259" key="7">
    <source>
        <dbReference type="PROSITE" id="PS50112"/>
    </source>
</evidence>
<evidence type="ECO:0000256" key="1">
    <source>
        <dbReference type="ARBA" id="ARBA00000085"/>
    </source>
</evidence>
<dbReference type="Proteomes" id="UP000652176">
    <property type="component" value="Unassembled WGS sequence"/>
</dbReference>
<dbReference type="InterPro" id="IPR016032">
    <property type="entry name" value="Sig_transdc_resp-reg_C-effctor"/>
</dbReference>
<dbReference type="EC" id="2.7.13.3" evidence="2"/>
<keyword evidence="5" id="KW-0418">Kinase</keyword>
<dbReference type="PROSITE" id="PS50043">
    <property type="entry name" value="HTH_LUXR_2"/>
    <property type="match status" value="1"/>
</dbReference>
<evidence type="ECO:0000256" key="3">
    <source>
        <dbReference type="ARBA" id="ARBA00022553"/>
    </source>
</evidence>
<dbReference type="Gene3D" id="3.30.450.20">
    <property type="entry name" value="PAS domain"/>
    <property type="match status" value="4"/>
</dbReference>
<dbReference type="EMBL" id="JACXSS010000001">
    <property type="protein sequence ID" value="MBD9355480.1"/>
    <property type="molecule type" value="Genomic_DNA"/>
</dbReference>
<dbReference type="Pfam" id="PF00196">
    <property type="entry name" value="GerE"/>
    <property type="match status" value="1"/>
</dbReference>
<dbReference type="SMART" id="SM00086">
    <property type="entry name" value="PAC"/>
    <property type="match status" value="4"/>
</dbReference>
<name>A0ABR9CXM6_9GAMM</name>
<dbReference type="InterPro" id="IPR036388">
    <property type="entry name" value="WH-like_DNA-bd_sf"/>
</dbReference>
<dbReference type="SUPFAM" id="SSF46894">
    <property type="entry name" value="C-terminal effector domain of the bipartite response regulators"/>
    <property type="match status" value="1"/>
</dbReference>
<dbReference type="NCBIfam" id="TIGR00229">
    <property type="entry name" value="sensory_box"/>
    <property type="match status" value="4"/>
</dbReference>
<dbReference type="SMART" id="SM00421">
    <property type="entry name" value="HTH_LUXR"/>
    <property type="match status" value="1"/>
</dbReference>
<dbReference type="Pfam" id="PF08447">
    <property type="entry name" value="PAS_3"/>
    <property type="match status" value="2"/>
</dbReference>
<dbReference type="InterPro" id="IPR013656">
    <property type="entry name" value="PAS_4"/>
</dbReference>
<gene>
    <name evidence="9" type="ORF">IE877_06240</name>
</gene>
<dbReference type="SUPFAM" id="SSF55785">
    <property type="entry name" value="PYP-like sensor domain (PAS domain)"/>
    <property type="match status" value="4"/>
</dbReference>
<dbReference type="InterPro" id="IPR052162">
    <property type="entry name" value="Sensor_kinase/Photoreceptor"/>
</dbReference>
<dbReference type="CDD" id="cd00130">
    <property type="entry name" value="PAS"/>
    <property type="match status" value="3"/>
</dbReference>
<evidence type="ECO:0000313" key="10">
    <source>
        <dbReference type="Proteomes" id="UP000652176"/>
    </source>
</evidence>
<dbReference type="CDD" id="cd06170">
    <property type="entry name" value="LuxR_C_like"/>
    <property type="match status" value="1"/>
</dbReference>
<comment type="caution">
    <text evidence="9">The sequence shown here is derived from an EMBL/GenBank/DDBJ whole genome shotgun (WGS) entry which is preliminary data.</text>
</comment>
<dbReference type="Pfam" id="PF08448">
    <property type="entry name" value="PAS_4"/>
    <property type="match status" value="2"/>
</dbReference>
<feature type="domain" description="HTH luxR-type" evidence="6">
    <location>
        <begin position="531"/>
        <end position="596"/>
    </location>
</feature>
<proteinExistence type="predicted"/>
<organism evidence="9 10">
    <name type="scientific">Methylomonas albis</name>
    <dbReference type="NCBI Taxonomy" id="1854563"/>
    <lineage>
        <taxon>Bacteria</taxon>
        <taxon>Pseudomonadati</taxon>
        <taxon>Pseudomonadota</taxon>
        <taxon>Gammaproteobacteria</taxon>
        <taxon>Methylococcales</taxon>
        <taxon>Methylococcaceae</taxon>
        <taxon>Methylomonas</taxon>
    </lineage>
</organism>
<sequence>MLENSIGQYAAVLNSDFIAIVIVKDRQIVWANAALHRILAYEPGELIGQPTRQLFLDEKSYKTFGSEAYPSIAAGRTYNGTIPQKRKDGSTGWYEFNVSSLEGYPDMVVGAIIDRTETYQNVQQLEKSESQYRSVVEDQTEVITRFLPDGTYIFVNEVFCRLFGKSAADLIGHHWHPAAYPDDVPMIEARLRELTPDNPVVTIENRVFVANNEIRWMQFVNRGFFDAAGILKETQAVGRDITAEREALASLQTSEERYRTLVETTCVVTWFCPATGLQVTPQPLWMAFTGQTAEEMLGAGWTKAIHPDDVAAAVERWQSAVENGKAFSNLHRIRRFDGAWRWMNVRAVPIRNKQGHILEWMGMGQDVTVQKQAEMALAESEERLELALMGSGLVLWDWNIPERKITVGSRWFELLGYTNQELGGDEDNWMGLINPKHLERFKQNISAHLQGETASFESEHQLRHKNGHWVTVEAKGKVTYRDKNNAPLRMVGTILDITQRKRLKDEGMDLLKRIESLIHESSARTPVKAETGKAAESLTKRQRQILGMIATGMTSAEIGKQLHLATPTVISHRRNLMAKLDLHSTAEVTRFAMEQGLLTK</sequence>
<reference evidence="9 10" key="1">
    <citation type="submission" date="2020-09" db="EMBL/GenBank/DDBJ databases">
        <title>Methylomonas albis sp. nov. and Methylomonas fluvii sp. nov.: Two cold-adapted methanotrophs from the River Elbe and an amended description of Methylovulum psychrotolerans strain Eb1.</title>
        <authorList>
            <person name="Bussmann I.K."/>
            <person name="Klings K.-W."/>
            <person name="Warnstedt J."/>
            <person name="Hoppert M."/>
            <person name="Saborowski A."/>
            <person name="Horn F."/>
            <person name="Liebner S."/>
        </authorList>
    </citation>
    <scope>NUCLEOTIDE SEQUENCE [LARGE SCALE GENOMIC DNA]</scope>
    <source>
        <strain evidence="9 10">EbA</strain>
    </source>
</reference>
<evidence type="ECO:0000259" key="8">
    <source>
        <dbReference type="PROSITE" id="PS50113"/>
    </source>
</evidence>
<feature type="domain" description="PAC" evidence="8">
    <location>
        <begin position="456"/>
        <end position="509"/>
    </location>
</feature>
<keyword evidence="4" id="KW-0808">Transferase</keyword>
<dbReference type="PRINTS" id="PR00038">
    <property type="entry name" value="HTHLUXR"/>
</dbReference>
<dbReference type="PANTHER" id="PTHR43304:SF1">
    <property type="entry name" value="PAC DOMAIN-CONTAINING PROTEIN"/>
    <property type="match status" value="1"/>
</dbReference>